<dbReference type="Gene3D" id="3.90.320.10">
    <property type="match status" value="1"/>
</dbReference>
<keyword evidence="17" id="KW-1185">Reference proteome</keyword>
<feature type="domain" description="DUF83" evidence="15">
    <location>
        <begin position="9"/>
        <end position="180"/>
    </location>
</feature>
<dbReference type="InterPro" id="IPR011604">
    <property type="entry name" value="PDDEXK-like_dom_sf"/>
</dbReference>
<evidence type="ECO:0000256" key="3">
    <source>
        <dbReference type="ARBA" id="ARBA00009189"/>
    </source>
</evidence>
<keyword evidence="9 14" id="KW-0269">Exonuclease</keyword>
<evidence type="ECO:0000256" key="8">
    <source>
        <dbReference type="ARBA" id="ARBA00022801"/>
    </source>
</evidence>
<organism evidence="16 17">
    <name type="scientific">Pyrobaculum arsenaticum</name>
    <dbReference type="NCBI Taxonomy" id="121277"/>
    <lineage>
        <taxon>Archaea</taxon>
        <taxon>Thermoproteota</taxon>
        <taxon>Thermoprotei</taxon>
        <taxon>Thermoproteales</taxon>
        <taxon>Thermoproteaceae</taxon>
        <taxon>Pyrobaculum</taxon>
    </lineage>
</organism>
<evidence type="ECO:0000256" key="4">
    <source>
        <dbReference type="ARBA" id="ARBA00012768"/>
    </source>
</evidence>
<comment type="similarity">
    <text evidence="3 14">Belongs to the CRISPR-associated exonuclease Cas4 family.</text>
</comment>
<evidence type="ECO:0000256" key="13">
    <source>
        <dbReference type="ARBA" id="ARBA00023211"/>
    </source>
</evidence>
<evidence type="ECO:0000256" key="1">
    <source>
        <dbReference type="ARBA" id="ARBA00001936"/>
    </source>
</evidence>
<keyword evidence="6 14" id="KW-0540">Nuclease</keyword>
<dbReference type="GO" id="GO:0046872">
    <property type="term" value="F:metal ion binding"/>
    <property type="evidence" value="ECO:0007669"/>
    <property type="project" value="UniProtKB-KW"/>
</dbReference>
<dbReference type="GO" id="GO:0051536">
    <property type="term" value="F:iron-sulfur cluster binding"/>
    <property type="evidence" value="ECO:0007669"/>
    <property type="project" value="UniProtKB-KW"/>
</dbReference>
<dbReference type="OMA" id="RQYLYCP"/>
<comment type="caution">
    <text evidence="16">The sequence shown here is derived from an EMBL/GenBank/DDBJ whole genome shotgun (WGS) entry which is preliminary data.</text>
</comment>
<keyword evidence="11 14" id="KW-0411">Iron-sulfur</keyword>
<evidence type="ECO:0000256" key="9">
    <source>
        <dbReference type="ARBA" id="ARBA00022839"/>
    </source>
</evidence>
<evidence type="ECO:0000256" key="12">
    <source>
        <dbReference type="ARBA" id="ARBA00023118"/>
    </source>
</evidence>
<dbReference type="EMBL" id="JAAVJF010000002">
    <property type="protein sequence ID" value="NYR15578.1"/>
    <property type="molecule type" value="Genomic_DNA"/>
</dbReference>
<evidence type="ECO:0000256" key="11">
    <source>
        <dbReference type="ARBA" id="ARBA00023014"/>
    </source>
</evidence>
<comment type="cofactor">
    <cofactor evidence="14">
        <name>Mg(2+)</name>
        <dbReference type="ChEBI" id="CHEBI:18420"/>
    </cofactor>
    <cofactor evidence="14">
        <name>Mn(2+)</name>
        <dbReference type="ChEBI" id="CHEBI:29035"/>
    </cofactor>
    <text evidence="14">Mg(2+) or Mn(2+) required for ssDNA cleavage activity.</text>
</comment>
<dbReference type="EC" id="3.1.12.1" evidence="4 14"/>
<evidence type="ECO:0000256" key="10">
    <source>
        <dbReference type="ARBA" id="ARBA00023004"/>
    </source>
</evidence>
<evidence type="ECO:0000256" key="2">
    <source>
        <dbReference type="ARBA" id="ARBA00001966"/>
    </source>
</evidence>
<comment type="cofactor">
    <cofactor evidence="1">
        <name>Mn(2+)</name>
        <dbReference type="ChEBI" id="CHEBI:29035"/>
    </cofactor>
</comment>
<evidence type="ECO:0000259" key="15">
    <source>
        <dbReference type="Pfam" id="PF01930"/>
    </source>
</evidence>
<comment type="cofactor">
    <cofactor evidence="14">
        <name>iron-sulfur cluster</name>
        <dbReference type="ChEBI" id="CHEBI:30408"/>
    </cofactor>
</comment>
<dbReference type="GeneID" id="5056155"/>
<comment type="cofactor">
    <cofactor evidence="2">
        <name>[4Fe-4S] cluster</name>
        <dbReference type="ChEBI" id="CHEBI:49883"/>
    </cofactor>
</comment>
<reference evidence="16 17" key="1">
    <citation type="journal article" date="2020" name="Nat. Commun.">
        <title>The structures of two archaeal type IV pili illuminate evolutionary relationships.</title>
        <authorList>
            <person name="Wang F."/>
            <person name="Baquero D.P."/>
            <person name="Su Z."/>
            <person name="Beltran L.C."/>
            <person name="Prangishvili D."/>
            <person name="Krupovic M."/>
            <person name="Egelman E.H."/>
        </authorList>
    </citation>
    <scope>NUCLEOTIDE SEQUENCE [LARGE SCALE GENOMIC DNA]</scope>
    <source>
        <strain evidence="16 17">2GA</strain>
    </source>
</reference>
<dbReference type="RefSeq" id="WP_011900606.1">
    <property type="nucleotide sequence ID" value="NZ_JAAVJF010000002.1"/>
</dbReference>
<dbReference type="Pfam" id="PF01930">
    <property type="entry name" value="Cas_Cas4"/>
    <property type="match status" value="1"/>
</dbReference>
<evidence type="ECO:0000256" key="5">
    <source>
        <dbReference type="ARBA" id="ARBA00020049"/>
    </source>
</evidence>
<keyword evidence="13 14" id="KW-0464">Manganese</keyword>
<dbReference type="Proteomes" id="UP000554766">
    <property type="component" value="Unassembled WGS sequence"/>
</dbReference>
<accession>A0A7L4P9H3</accession>
<dbReference type="PANTHER" id="PTHR36531">
    <property type="entry name" value="CRISPR-ASSOCIATED EXONUCLEASE CAS4"/>
    <property type="match status" value="1"/>
</dbReference>
<evidence type="ECO:0000256" key="6">
    <source>
        <dbReference type="ARBA" id="ARBA00022722"/>
    </source>
</evidence>
<keyword evidence="12 14" id="KW-0051">Antiviral defense</keyword>
<comment type="function">
    <text evidence="14">CRISPR (clustered regularly interspaced short palindromic repeat) is an adaptive immune system that provides protection against mobile genetic elements (viruses, transposable elements and conjugative plasmids). CRISPR clusters contain sequences complementary to antecedent mobile elements and target invading nucleic acids. CRISPR clusters are transcribed and processed into CRISPR RNA (crRNA).</text>
</comment>
<evidence type="ECO:0000256" key="7">
    <source>
        <dbReference type="ARBA" id="ARBA00022723"/>
    </source>
</evidence>
<proteinExistence type="inferred from homology"/>
<keyword evidence="7 14" id="KW-0479">Metal-binding</keyword>
<dbReference type="GO" id="GO:0004527">
    <property type="term" value="F:exonuclease activity"/>
    <property type="evidence" value="ECO:0007669"/>
    <property type="project" value="UniProtKB-KW"/>
</dbReference>
<dbReference type="InterPro" id="IPR051827">
    <property type="entry name" value="Cas4_exonuclease"/>
</dbReference>
<evidence type="ECO:0000313" key="17">
    <source>
        <dbReference type="Proteomes" id="UP000554766"/>
    </source>
</evidence>
<dbReference type="GO" id="GO:0051607">
    <property type="term" value="P:defense response to virus"/>
    <property type="evidence" value="ECO:0007669"/>
    <property type="project" value="UniProtKB-KW"/>
</dbReference>
<dbReference type="InterPro" id="IPR013343">
    <property type="entry name" value="CRISPR-assoc_prot_Cas4"/>
</dbReference>
<sequence>MSSCISPALIRQYLYCPAAAYYTATGQAEPPTERMRKGKEAQREAVEAVAKALGAEQVVHAPRLSGAGICGVVDALLFIRGRPAPLEVKLSKPGRAVPLHHKAQAAAYALAAQAQYGKASPGAYIYYAETGEVKAIPLTRDLAELVKHTAAQIRRMMAGWTPDPRYHPAKCPSCWYRKICGFTQTKVEKI</sequence>
<dbReference type="NCBIfam" id="TIGR00372">
    <property type="entry name" value="cas4"/>
    <property type="match status" value="1"/>
</dbReference>
<dbReference type="PANTHER" id="PTHR36531:SF6">
    <property type="entry name" value="DNA REPLICATION ATP-DEPENDENT HELICASE_NUCLEASE DNA2"/>
    <property type="match status" value="1"/>
</dbReference>
<keyword evidence="10 14" id="KW-0408">Iron</keyword>
<evidence type="ECO:0000256" key="14">
    <source>
        <dbReference type="RuleBase" id="RU365022"/>
    </source>
</evidence>
<protein>
    <recommendedName>
        <fullName evidence="5 14">CRISPR-associated exonuclease Cas4</fullName>
        <ecNumber evidence="4 14">3.1.12.1</ecNumber>
    </recommendedName>
</protein>
<dbReference type="AlphaFoldDB" id="A0A7L4P9H3"/>
<keyword evidence="8 14" id="KW-0378">Hydrolase</keyword>
<evidence type="ECO:0000313" key="16">
    <source>
        <dbReference type="EMBL" id="NYR15578.1"/>
    </source>
</evidence>
<gene>
    <name evidence="16" type="primary">cas4</name>
    <name evidence="16" type="ORF">HC235_06450</name>
</gene>
<name>A0A7L4P9H3_9CREN</name>
<dbReference type="InterPro" id="IPR022765">
    <property type="entry name" value="Dna2/Cas4_DUF83"/>
</dbReference>